<protein>
    <submittedName>
        <fullName evidence="2">Uncharacterized protein</fullName>
    </submittedName>
</protein>
<dbReference type="NCBIfam" id="NF045719">
    <property type="entry name" value="GSU3473_fam"/>
    <property type="match status" value="1"/>
</dbReference>
<dbReference type="InterPro" id="IPR054686">
    <property type="entry name" value="GSU3473-like"/>
</dbReference>
<dbReference type="STRING" id="316067.Geob_2347"/>
<evidence type="ECO:0000313" key="3">
    <source>
        <dbReference type="Proteomes" id="UP000007721"/>
    </source>
</evidence>
<dbReference type="KEGG" id="geo:Geob_2347"/>
<sequence>MGILVLFKDNIYDVVADEHLDELIAEHKIIGFHRSTEWVQIGRDPLRSAKTEYRAKERRSDSKSRETASSH</sequence>
<name>B9LZE8_GEODF</name>
<dbReference type="AlphaFoldDB" id="B9LZE8"/>
<dbReference type="EMBL" id="CP001390">
    <property type="protein sequence ID" value="ACM20701.1"/>
    <property type="molecule type" value="Genomic_DNA"/>
</dbReference>
<proteinExistence type="predicted"/>
<organism evidence="2 3">
    <name type="scientific">Geotalea daltonii (strain DSM 22248 / JCM 15807 / FRC-32)</name>
    <name type="common">Geobacter daltonii</name>
    <dbReference type="NCBI Taxonomy" id="316067"/>
    <lineage>
        <taxon>Bacteria</taxon>
        <taxon>Pseudomonadati</taxon>
        <taxon>Thermodesulfobacteriota</taxon>
        <taxon>Desulfuromonadia</taxon>
        <taxon>Geobacterales</taxon>
        <taxon>Geobacteraceae</taxon>
        <taxon>Geotalea</taxon>
    </lineage>
</organism>
<evidence type="ECO:0000256" key="1">
    <source>
        <dbReference type="SAM" id="MobiDB-lite"/>
    </source>
</evidence>
<accession>B9LZE8</accession>
<dbReference type="RefSeq" id="WP_012647430.1">
    <property type="nucleotide sequence ID" value="NC_011979.1"/>
</dbReference>
<gene>
    <name evidence="2" type="ordered locus">Geob_2347</name>
</gene>
<keyword evidence="3" id="KW-1185">Reference proteome</keyword>
<reference evidence="2 3" key="1">
    <citation type="submission" date="2009-01" db="EMBL/GenBank/DDBJ databases">
        <title>Complete sequence of Geobacter sp. FRC-32.</title>
        <authorList>
            <consortium name="US DOE Joint Genome Institute"/>
            <person name="Lucas S."/>
            <person name="Copeland A."/>
            <person name="Lapidus A."/>
            <person name="Glavina del Rio T."/>
            <person name="Dalin E."/>
            <person name="Tice H."/>
            <person name="Bruce D."/>
            <person name="Goodwin L."/>
            <person name="Pitluck S."/>
            <person name="Saunders E."/>
            <person name="Brettin T."/>
            <person name="Detter J.C."/>
            <person name="Han C."/>
            <person name="Larimer F."/>
            <person name="Land M."/>
            <person name="Hauser L."/>
            <person name="Kyrpides N."/>
            <person name="Ovchinnikova G."/>
            <person name="Kostka J."/>
            <person name="Richardson P."/>
        </authorList>
    </citation>
    <scope>NUCLEOTIDE SEQUENCE [LARGE SCALE GENOMIC DNA]</scope>
    <source>
        <strain evidence="3">DSM 22248 / JCM 15807 / FRC-32</strain>
    </source>
</reference>
<dbReference type="Proteomes" id="UP000007721">
    <property type="component" value="Chromosome"/>
</dbReference>
<feature type="region of interest" description="Disordered" evidence="1">
    <location>
        <begin position="50"/>
        <end position="71"/>
    </location>
</feature>
<evidence type="ECO:0000313" key="2">
    <source>
        <dbReference type="EMBL" id="ACM20701.1"/>
    </source>
</evidence>
<dbReference type="HOGENOM" id="CLU_190609_0_0_7"/>